<proteinExistence type="predicted"/>
<dbReference type="RefSeq" id="XP_007373652.1">
    <property type="nucleotide sequence ID" value="XM_007373590.1"/>
</dbReference>
<sequence length="80" mass="9136">MTSISKHQENFHTHCMQGVVAILDPLLMPTTIGNTISKNILDVHTQKPEKEIKKKKKMEILEGRRRLPNNHVSNELAPIL</sequence>
<organism evidence="2">
    <name type="scientific">Spathaspora passalidarum (strain NRRL Y-27907 / 11-Y1)</name>
    <dbReference type="NCBI Taxonomy" id="619300"/>
    <lineage>
        <taxon>Eukaryota</taxon>
        <taxon>Fungi</taxon>
        <taxon>Dikarya</taxon>
        <taxon>Ascomycota</taxon>
        <taxon>Saccharomycotina</taxon>
        <taxon>Pichiomycetes</taxon>
        <taxon>Debaryomycetaceae</taxon>
        <taxon>Spathaspora</taxon>
    </lineage>
</organism>
<keyword evidence="2" id="KW-1185">Reference proteome</keyword>
<dbReference type="KEGG" id="spaa:SPAPADRAFT_59491"/>
<gene>
    <name evidence="1" type="ORF">SPAPADRAFT_59491</name>
</gene>
<name>G3AK17_SPAPN</name>
<dbReference type="EMBL" id="GL996500">
    <property type="protein sequence ID" value="EGW34068.1"/>
    <property type="molecule type" value="Genomic_DNA"/>
</dbReference>
<dbReference type="InParanoid" id="G3AK17"/>
<evidence type="ECO:0000313" key="1">
    <source>
        <dbReference type="EMBL" id="EGW34068.1"/>
    </source>
</evidence>
<dbReference type="HOGENOM" id="CLU_2591313_0_0_1"/>
<dbReference type="Proteomes" id="UP000000709">
    <property type="component" value="Unassembled WGS sequence"/>
</dbReference>
<protein>
    <submittedName>
        <fullName evidence="1">Uncharacterized protein</fullName>
    </submittedName>
</protein>
<dbReference type="AlphaFoldDB" id="G3AK17"/>
<accession>G3AK17</accession>
<evidence type="ECO:0000313" key="2">
    <source>
        <dbReference type="Proteomes" id="UP000000709"/>
    </source>
</evidence>
<dbReference type="GeneID" id="18872941"/>
<reference evidence="1 2" key="1">
    <citation type="journal article" date="2011" name="Proc. Natl. Acad. Sci. U.S.A.">
        <title>Comparative genomics of xylose-fermenting fungi for enhanced biofuel production.</title>
        <authorList>
            <person name="Wohlbach D.J."/>
            <person name="Kuo A."/>
            <person name="Sato T.K."/>
            <person name="Potts K.M."/>
            <person name="Salamov A.A."/>
            <person name="LaButti K.M."/>
            <person name="Sun H."/>
            <person name="Clum A."/>
            <person name="Pangilinan J.L."/>
            <person name="Lindquist E.A."/>
            <person name="Lucas S."/>
            <person name="Lapidus A."/>
            <person name="Jin M."/>
            <person name="Gunawan C."/>
            <person name="Balan V."/>
            <person name="Dale B.E."/>
            <person name="Jeffries T.W."/>
            <person name="Zinkel R."/>
            <person name="Barry K.W."/>
            <person name="Grigoriev I.V."/>
            <person name="Gasch A.P."/>
        </authorList>
    </citation>
    <scope>NUCLEOTIDE SEQUENCE [LARGE SCALE GENOMIC DNA]</scope>
    <source>
        <strain evidence="2">NRRL Y-27907 / 11-Y1</strain>
    </source>
</reference>